<keyword evidence="2" id="KW-1185">Reference proteome</keyword>
<dbReference type="AlphaFoldDB" id="A0A0L7QPN3"/>
<organism evidence="1 2">
    <name type="scientific">Habropoda laboriosa</name>
    <dbReference type="NCBI Taxonomy" id="597456"/>
    <lineage>
        <taxon>Eukaryota</taxon>
        <taxon>Metazoa</taxon>
        <taxon>Ecdysozoa</taxon>
        <taxon>Arthropoda</taxon>
        <taxon>Hexapoda</taxon>
        <taxon>Insecta</taxon>
        <taxon>Pterygota</taxon>
        <taxon>Neoptera</taxon>
        <taxon>Endopterygota</taxon>
        <taxon>Hymenoptera</taxon>
        <taxon>Apocrita</taxon>
        <taxon>Aculeata</taxon>
        <taxon>Apoidea</taxon>
        <taxon>Anthophila</taxon>
        <taxon>Apidae</taxon>
        <taxon>Habropoda</taxon>
    </lineage>
</organism>
<dbReference type="Proteomes" id="UP000053825">
    <property type="component" value="Unassembled WGS sequence"/>
</dbReference>
<reference evidence="1 2" key="1">
    <citation type="submission" date="2015-07" db="EMBL/GenBank/DDBJ databases">
        <title>The genome of Habropoda laboriosa.</title>
        <authorList>
            <person name="Pan H."/>
            <person name="Kapheim K."/>
        </authorList>
    </citation>
    <scope>NUCLEOTIDE SEQUENCE [LARGE SCALE GENOMIC DNA]</scope>
    <source>
        <strain evidence="1">0110345459</strain>
    </source>
</reference>
<sequence>MKHGQNRNQRTRKLKYGKQICTIAIEKTSKFKVRVKCSMASQVYDRCERPGNFQTRIWKSDNSNDLTHVIQ</sequence>
<gene>
    <name evidence="1" type="ORF">WH47_08049</name>
</gene>
<accession>A0A0L7QPN3</accession>
<name>A0A0L7QPN3_9HYME</name>
<evidence type="ECO:0000313" key="1">
    <source>
        <dbReference type="EMBL" id="KOC60590.1"/>
    </source>
</evidence>
<evidence type="ECO:0000313" key="2">
    <source>
        <dbReference type="Proteomes" id="UP000053825"/>
    </source>
</evidence>
<protein>
    <submittedName>
        <fullName evidence="1">Uncharacterized protein</fullName>
    </submittedName>
</protein>
<proteinExistence type="predicted"/>
<dbReference type="EMBL" id="KQ414807">
    <property type="protein sequence ID" value="KOC60590.1"/>
    <property type="molecule type" value="Genomic_DNA"/>
</dbReference>